<comment type="caution">
    <text evidence="2">The sequence shown here is derived from an EMBL/GenBank/DDBJ whole genome shotgun (WGS) entry which is preliminary data.</text>
</comment>
<evidence type="ECO:0000313" key="3">
    <source>
        <dbReference type="Proteomes" id="UP000564644"/>
    </source>
</evidence>
<feature type="region of interest" description="Disordered" evidence="1">
    <location>
        <begin position="784"/>
        <end position="825"/>
    </location>
</feature>
<protein>
    <submittedName>
        <fullName evidence="2">Uncharacterized protein</fullName>
    </submittedName>
</protein>
<evidence type="ECO:0000313" key="2">
    <source>
        <dbReference type="EMBL" id="MBB6729897.1"/>
    </source>
</evidence>
<keyword evidence="3" id="KW-1185">Reference proteome</keyword>
<feature type="compositionally biased region" description="Low complexity" evidence="1">
    <location>
        <begin position="19"/>
        <end position="37"/>
    </location>
</feature>
<feature type="region of interest" description="Disordered" evidence="1">
    <location>
        <begin position="505"/>
        <end position="551"/>
    </location>
</feature>
<organism evidence="2 3">
    <name type="scientific">Cohnella zeiphila</name>
    <dbReference type="NCBI Taxonomy" id="2761120"/>
    <lineage>
        <taxon>Bacteria</taxon>
        <taxon>Bacillati</taxon>
        <taxon>Bacillota</taxon>
        <taxon>Bacilli</taxon>
        <taxon>Bacillales</taxon>
        <taxon>Paenibacillaceae</taxon>
        <taxon>Cohnella</taxon>
    </lineage>
</organism>
<dbReference type="RefSeq" id="WP_185127565.1">
    <property type="nucleotide sequence ID" value="NZ_JACJVO010000003.1"/>
</dbReference>
<sequence>MRAVSASTKSTPDSAAGHSASQRSAANRPAASSPASAPLNLADASVLQRLQQSVGNQGVLQLMRSRAPLAAPGEKTDRGSASGRAPVLQRQVAAQILPNKNAPEKLGRLVIAGRPDRVFGKSMGDHTTAFSVHEAAIRMRVEGRTPAEAIQAMLELAESTFSLPGMNLVSQLPEGHLAKYNDALKHLLSFRGPLKAAVASSRDSATETASDVAMNATPSAPPVTANDNASGVSAGPPTVAMTDTNGVTGGPPTVAMTDTNGVSAAVPSASEPDHSGAILLLQAFIGAYLHFRELMPLSVINVMEKSPSLAGKGKGESGKAKLLADHQPGNWQDKDQLLDAILSLFDASSVALAAIEGNADLAQKMAPGTKPLNPATRMRFAILQHVQTIKISFPLVFSGEQKLEEAAVVDALEREVALEEGGWLEWQRELNDKKKGKKQERIDKLKENIDLRKLETANWTARVPTDIPKWSTEKEKEERELNRLDESNAWVRSLEEKHTKKMEQFRKADDLKGETAEKTNESAKVRHEVSDKDVESPDNGGTGSAVSAAATEAAAAAEEALERKQPIATQVLLDDKGKISEIRSAGRTPSPFSGTMGAHTTAWIVHLDRIRKELIRSSVDEAHGKMRDVLVPEAEARAKSLKEEFPEVVDGQADRLAELKKAKKYDTPLQGALILQQYINDLLTYINYSPGSTLAAADVGGKSEGMRRQVLVQHEDGNRQSKERLLWAIFGLIDVKAAPTDSRAKLLDEHLSLIEQTYPDSFKDSGADDEIDWEKDVSDTIRSRARTGKNRFEDDNEAPKAKKKARLDGTGSQTGKTDGASGKLPDPFGLFSEQRPSRPLVDDAGAILPEAQARFLSAYRKDVTESAAFLTEAEGHLVASRLGIQVRVYRGEAPKDFRKLDNPGGGHCLIHALVQIAKASGGHDPGSGAPPDQIAEMRSLMAARLSDEQILTLSAAAIHARMRGEDEPGLGPEMLSLLNDTSVLQASIKFWERKTTEAATTTSSDKDKEKGTGTPPGNSTDSTNSGGEAASPMQVETATPLVAMGAGRPVQERLALLHTGGAHYVMIVRD</sequence>
<gene>
    <name evidence="2" type="ORF">H7C18_03220</name>
</gene>
<dbReference type="Proteomes" id="UP000564644">
    <property type="component" value="Unassembled WGS sequence"/>
</dbReference>
<feature type="region of interest" description="Disordered" evidence="1">
    <location>
        <begin position="995"/>
        <end position="1034"/>
    </location>
</feature>
<feature type="compositionally biased region" description="Polar residues" evidence="1">
    <location>
        <begin position="1"/>
        <end position="13"/>
    </location>
</feature>
<feature type="region of interest" description="Disordered" evidence="1">
    <location>
        <begin position="1"/>
        <end position="37"/>
    </location>
</feature>
<proteinExistence type="predicted"/>
<dbReference type="AlphaFoldDB" id="A0A7X0SH54"/>
<feature type="compositionally biased region" description="Polar residues" evidence="1">
    <location>
        <begin position="1015"/>
        <end position="1026"/>
    </location>
</feature>
<name>A0A7X0SH54_9BACL</name>
<dbReference type="EMBL" id="JACJVO010000003">
    <property type="protein sequence ID" value="MBB6729897.1"/>
    <property type="molecule type" value="Genomic_DNA"/>
</dbReference>
<reference evidence="2 3" key="1">
    <citation type="submission" date="2020-08" db="EMBL/GenBank/DDBJ databases">
        <title>Cohnella phylogeny.</title>
        <authorList>
            <person name="Dunlap C."/>
        </authorList>
    </citation>
    <scope>NUCLEOTIDE SEQUENCE [LARGE SCALE GENOMIC DNA]</scope>
    <source>
        <strain evidence="2 3">CBP 2801</strain>
    </source>
</reference>
<accession>A0A7X0SH54</accession>
<feature type="compositionally biased region" description="Basic and acidic residues" evidence="1">
    <location>
        <begin position="505"/>
        <end position="535"/>
    </location>
</feature>
<evidence type="ECO:0000256" key="1">
    <source>
        <dbReference type="SAM" id="MobiDB-lite"/>
    </source>
</evidence>
<feature type="compositionally biased region" description="Basic and acidic residues" evidence="1">
    <location>
        <begin position="790"/>
        <end position="800"/>
    </location>
</feature>